<feature type="compositionally biased region" description="Basic and acidic residues" evidence="7">
    <location>
        <begin position="1"/>
        <end position="12"/>
    </location>
</feature>
<keyword evidence="10" id="KW-1185">Reference proteome</keyword>
<reference evidence="10" key="1">
    <citation type="submission" date="2016-06" db="EMBL/GenBank/DDBJ databases">
        <title>De novo assembly and RNA-Seq shows season-dependent expression and editing in black bear kidneys.</title>
        <authorList>
            <person name="Korstanje R."/>
            <person name="Srivastava A."/>
            <person name="Sarsani V.K."/>
            <person name="Sheehan S.M."/>
            <person name="Seger R.L."/>
            <person name="Barter M.E."/>
            <person name="Lindqvist C."/>
            <person name="Brody L.C."/>
            <person name="Mullikin J.C."/>
        </authorList>
    </citation>
    <scope>NUCLEOTIDE SEQUENCE [LARGE SCALE GENOMIC DNA]</scope>
</reference>
<dbReference type="STRING" id="9643.ENSUAMP00000009302"/>
<proteinExistence type="inferred from homology"/>
<evidence type="ECO:0000313" key="10">
    <source>
        <dbReference type="Proteomes" id="UP000291022"/>
    </source>
</evidence>
<dbReference type="SUPFAM" id="SSF54534">
    <property type="entry name" value="FKBP-like"/>
    <property type="match status" value="1"/>
</dbReference>
<dbReference type="InterPro" id="IPR000297">
    <property type="entry name" value="PPIase_PpiC"/>
</dbReference>
<protein>
    <recommendedName>
        <fullName evidence="6">Peptidyl-prolyl cis-trans isomerase</fullName>
        <ecNumber evidence="6">5.2.1.8</ecNumber>
    </recommendedName>
</protein>
<feature type="region of interest" description="Disordered" evidence="7">
    <location>
        <begin position="1"/>
        <end position="33"/>
    </location>
</feature>
<dbReference type="GO" id="GO:0003755">
    <property type="term" value="F:peptidyl-prolyl cis-trans isomerase activity"/>
    <property type="evidence" value="ECO:0007669"/>
    <property type="project" value="UniProtKB-UniRule"/>
</dbReference>
<dbReference type="PANTHER" id="PTHR45995">
    <property type="match status" value="1"/>
</dbReference>
<evidence type="ECO:0000256" key="2">
    <source>
        <dbReference type="ARBA" id="ARBA00010242"/>
    </source>
</evidence>
<evidence type="ECO:0000256" key="7">
    <source>
        <dbReference type="SAM" id="MobiDB-lite"/>
    </source>
</evidence>
<reference evidence="9" key="3">
    <citation type="submission" date="2025-09" db="UniProtKB">
        <authorList>
            <consortium name="Ensembl"/>
        </authorList>
    </citation>
    <scope>IDENTIFICATION</scope>
</reference>
<evidence type="ECO:0000256" key="1">
    <source>
        <dbReference type="ARBA" id="ARBA00000971"/>
    </source>
</evidence>
<evidence type="ECO:0000256" key="6">
    <source>
        <dbReference type="RuleBase" id="RU363014"/>
    </source>
</evidence>
<evidence type="ECO:0000259" key="8">
    <source>
        <dbReference type="PROSITE" id="PS50198"/>
    </source>
</evidence>
<dbReference type="Ensembl" id="ENSUAMT00000010472.1">
    <property type="protein sequence ID" value="ENSUAMP00000009302.1"/>
    <property type="gene ID" value="ENSUAMG00000007750.1"/>
</dbReference>
<dbReference type="GO" id="GO:0006364">
    <property type="term" value="P:rRNA processing"/>
    <property type="evidence" value="ECO:0007669"/>
    <property type="project" value="InterPro"/>
</dbReference>
<evidence type="ECO:0000256" key="5">
    <source>
        <dbReference type="PROSITE-ProRule" id="PRU00278"/>
    </source>
</evidence>
<evidence type="ECO:0000256" key="4">
    <source>
        <dbReference type="ARBA" id="ARBA00023235"/>
    </source>
</evidence>
<feature type="domain" description="PpiC" evidence="8">
    <location>
        <begin position="67"/>
        <end position="121"/>
    </location>
</feature>
<dbReference type="PROSITE" id="PS50198">
    <property type="entry name" value="PPIC_PPIASE_2"/>
    <property type="match status" value="1"/>
</dbReference>
<dbReference type="Proteomes" id="UP000291022">
    <property type="component" value="Unassembled WGS sequence"/>
</dbReference>
<dbReference type="GeneTree" id="ENSGT00940000167122"/>
<evidence type="ECO:0000256" key="3">
    <source>
        <dbReference type="ARBA" id="ARBA00023110"/>
    </source>
</evidence>
<reference evidence="9" key="2">
    <citation type="submission" date="2025-08" db="UniProtKB">
        <authorList>
            <consortium name="Ensembl"/>
        </authorList>
    </citation>
    <scope>IDENTIFICATION</scope>
</reference>
<dbReference type="AlphaFoldDB" id="A0A452QUM0"/>
<evidence type="ECO:0000313" key="9">
    <source>
        <dbReference type="Ensembl" id="ENSUAMP00000009302.1"/>
    </source>
</evidence>
<accession>A0A452QUM0</accession>
<dbReference type="EC" id="5.2.1.8" evidence="6"/>
<organism evidence="9 10">
    <name type="scientific">Ursus americanus</name>
    <name type="common">American black bear</name>
    <name type="synonym">Euarctos americanus</name>
    <dbReference type="NCBI Taxonomy" id="9643"/>
    <lineage>
        <taxon>Eukaryota</taxon>
        <taxon>Metazoa</taxon>
        <taxon>Chordata</taxon>
        <taxon>Craniata</taxon>
        <taxon>Vertebrata</taxon>
        <taxon>Euteleostomi</taxon>
        <taxon>Mammalia</taxon>
        <taxon>Eutheria</taxon>
        <taxon>Laurasiatheria</taxon>
        <taxon>Carnivora</taxon>
        <taxon>Caniformia</taxon>
        <taxon>Ursidae</taxon>
        <taxon>Ursus</taxon>
    </lineage>
</organism>
<dbReference type="InterPro" id="IPR046357">
    <property type="entry name" value="PPIase_dom_sf"/>
</dbReference>
<dbReference type="InterPro" id="IPR043323">
    <property type="entry name" value="PIN4"/>
</dbReference>
<keyword evidence="3 5" id="KW-0697">Rotamase</keyword>
<comment type="similarity">
    <text evidence="2">Belongs to the PpiC/parvulin rotamase family. PIN4 subfamily.</text>
</comment>
<dbReference type="GO" id="GO:0003677">
    <property type="term" value="F:DNA binding"/>
    <property type="evidence" value="ECO:0007669"/>
    <property type="project" value="InterPro"/>
</dbReference>
<keyword evidence="4 5" id="KW-0413">Isomerase</keyword>
<sequence>LLPEGRRGDRMGGADSGSGSSFDKKAQGPKGGGNVVKVRYFLCEKQGKSIGAMEKLVSAARHREDKARQRGDRGWMTRGATIGGPFQEAALALLVSGLDKPVFTDPLVKAQFGYHIITTEGRK</sequence>
<comment type="catalytic activity">
    <reaction evidence="1 6">
        <text>[protein]-peptidylproline (omega=180) = [protein]-peptidylproline (omega=0)</text>
        <dbReference type="Rhea" id="RHEA:16237"/>
        <dbReference type="Rhea" id="RHEA-COMP:10747"/>
        <dbReference type="Rhea" id="RHEA-COMP:10748"/>
        <dbReference type="ChEBI" id="CHEBI:83833"/>
        <dbReference type="ChEBI" id="CHEBI:83834"/>
        <dbReference type="EC" id="5.2.1.8"/>
    </reaction>
</comment>
<name>A0A452QUM0_URSAM</name>
<dbReference type="Gene3D" id="3.10.50.40">
    <property type="match status" value="1"/>
</dbReference>